<dbReference type="InterPro" id="IPR058625">
    <property type="entry name" value="MdtA-like_BSH"/>
</dbReference>
<dbReference type="Gene3D" id="2.40.50.100">
    <property type="match status" value="1"/>
</dbReference>
<feature type="domain" description="Multidrug resistance protein MdtA-like barrel-sandwich hybrid" evidence="7">
    <location>
        <begin position="59"/>
        <end position="207"/>
    </location>
</feature>
<name>A0A1W6ML43_9FLAO</name>
<evidence type="ECO:0000313" key="10">
    <source>
        <dbReference type="EMBL" id="ARN78297.1"/>
    </source>
</evidence>
<evidence type="ECO:0000259" key="9">
    <source>
        <dbReference type="Pfam" id="PF25990"/>
    </source>
</evidence>
<dbReference type="Gene3D" id="1.10.287.470">
    <property type="entry name" value="Helix hairpin bin"/>
    <property type="match status" value="1"/>
</dbReference>
<reference evidence="10 11" key="1">
    <citation type="submission" date="2016-11" db="EMBL/GenBank/DDBJ databases">
        <title>Trade-off between light-utilization and light-protection in marine flavobacteria.</title>
        <authorList>
            <person name="Kumagai Y."/>
        </authorList>
    </citation>
    <scope>NUCLEOTIDE SEQUENCE [LARGE SCALE GENOMIC DNA]</scope>
    <source>
        <strain evidence="10 11">JCM 13191</strain>
    </source>
</reference>
<gene>
    <name evidence="10" type="ORF">BST97_10020</name>
</gene>
<dbReference type="Pfam" id="PF25876">
    <property type="entry name" value="HH_MFP_RND"/>
    <property type="match status" value="1"/>
</dbReference>
<dbReference type="PANTHER" id="PTHR30469:SF33">
    <property type="entry name" value="SLR1207 PROTEIN"/>
    <property type="match status" value="1"/>
</dbReference>
<dbReference type="InterPro" id="IPR006143">
    <property type="entry name" value="RND_pump_MFP"/>
</dbReference>
<feature type="compositionally biased region" description="Acidic residues" evidence="5">
    <location>
        <begin position="419"/>
        <end position="428"/>
    </location>
</feature>
<dbReference type="NCBIfam" id="TIGR01730">
    <property type="entry name" value="RND_mfp"/>
    <property type="match status" value="1"/>
</dbReference>
<evidence type="ECO:0000259" key="8">
    <source>
        <dbReference type="Pfam" id="PF25967"/>
    </source>
</evidence>
<dbReference type="Pfam" id="PF25967">
    <property type="entry name" value="RND-MFP_C"/>
    <property type="match status" value="1"/>
</dbReference>
<evidence type="ECO:0000259" key="6">
    <source>
        <dbReference type="Pfam" id="PF25876"/>
    </source>
</evidence>
<comment type="similarity">
    <text evidence="2">Belongs to the membrane fusion protein (MFP) (TC 8.A.1) family.</text>
</comment>
<dbReference type="PANTHER" id="PTHR30469">
    <property type="entry name" value="MULTIDRUG RESISTANCE PROTEIN MDTA"/>
    <property type="match status" value="1"/>
</dbReference>
<dbReference type="SUPFAM" id="SSF111369">
    <property type="entry name" value="HlyD-like secretion proteins"/>
    <property type="match status" value="1"/>
</dbReference>
<comment type="subcellular location">
    <subcellularLocation>
        <location evidence="1">Cell envelope</location>
    </subcellularLocation>
</comment>
<evidence type="ECO:0000256" key="1">
    <source>
        <dbReference type="ARBA" id="ARBA00004196"/>
    </source>
</evidence>
<evidence type="ECO:0000256" key="3">
    <source>
        <dbReference type="ARBA" id="ARBA00022448"/>
    </source>
</evidence>
<evidence type="ECO:0000256" key="2">
    <source>
        <dbReference type="ARBA" id="ARBA00009477"/>
    </source>
</evidence>
<dbReference type="STRING" id="331648.BST97_10020"/>
<dbReference type="InterPro" id="IPR058627">
    <property type="entry name" value="MdtA-like_C"/>
</dbReference>
<dbReference type="Pfam" id="PF25917">
    <property type="entry name" value="BSH_RND"/>
    <property type="match status" value="1"/>
</dbReference>
<keyword evidence="3" id="KW-0813">Transport</keyword>
<sequence length="428" mass="46508">MKKTVIILAIIAVLAVAAYFVFSSGNKEDGTLVEVMPVETMNVTETVSATGKIKPEVEVSISPEVPGEIIELPIKEGQKVEKGDILARINPDLLQSSVSRSRAGLANAQAGYQQARASLAEAKANYQRSTKLFEKGVISQADYDTATANYERAQAAERSAYYSVQSAGATVNESTDNLGRTTIYAPMTGIISLLAVELGERVVGTQQMAGTELLRVADLSRMEVEVDVNENDIVKIEVGDEAIVEVDAYLKKQFRGQVTEIANTASGQLTADQVTNFKVKVRILPESYQDLLEGKGENYSPFKPGMTATVDIITEVAENAIAVPISSIVVKNDTTEKKRRKDISINAEKFECVYLAKDGKADLQVVTTGIQDDKNIVVLSGLEKGDQVITGPYRTVTNILKSGKKVRSKKDRSSRDVETDQEEVSEED</sequence>
<evidence type="ECO:0000313" key="11">
    <source>
        <dbReference type="Proteomes" id="UP000193431"/>
    </source>
</evidence>
<evidence type="ECO:0000256" key="5">
    <source>
        <dbReference type="SAM" id="MobiDB-lite"/>
    </source>
</evidence>
<feature type="domain" description="Multidrug resistance protein MdtA-like C-terminal permuted SH3" evidence="8">
    <location>
        <begin position="353"/>
        <end position="391"/>
    </location>
</feature>
<dbReference type="Proteomes" id="UP000193431">
    <property type="component" value="Chromosome"/>
</dbReference>
<dbReference type="InterPro" id="IPR058636">
    <property type="entry name" value="Beta-barrel_YknX"/>
</dbReference>
<organism evidence="10 11">
    <name type="scientific">Nonlabens spongiae</name>
    <dbReference type="NCBI Taxonomy" id="331648"/>
    <lineage>
        <taxon>Bacteria</taxon>
        <taxon>Pseudomonadati</taxon>
        <taxon>Bacteroidota</taxon>
        <taxon>Flavobacteriia</taxon>
        <taxon>Flavobacteriales</taxon>
        <taxon>Flavobacteriaceae</taxon>
        <taxon>Nonlabens</taxon>
    </lineage>
</organism>
<feature type="coiled-coil region" evidence="4">
    <location>
        <begin position="105"/>
        <end position="132"/>
    </location>
</feature>
<dbReference type="EMBL" id="CP019344">
    <property type="protein sequence ID" value="ARN78297.1"/>
    <property type="molecule type" value="Genomic_DNA"/>
</dbReference>
<dbReference type="AlphaFoldDB" id="A0A1W6ML43"/>
<dbReference type="GO" id="GO:1990281">
    <property type="term" value="C:efflux pump complex"/>
    <property type="evidence" value="ECO:0007669"/>
    <property type="project" value="TreeGrafter"/>
</dbReference>
<feature type="domain" description="Multidrug resistance protein MdtA-like alpha-helical hairpin" evidence="6">
    <location>
        <begin position="105"/>
        <end position="167"/>
    </location>
</feature>
<dbReference type="Gene3D" id="2.40.30.170">
    <property type="match status" value="1"/>
</dbReference>
<proteinExistence type="inferred from homology"/>
<dbReference type="Pfam" id="PF25990">
    <property type="entry name" value="Beta-barrel_YknX"/>
    <property type="match status" value="1"/>
</dbReference>
<accession>A0A1W6ML43</accession>
<dbReference type="Gene3D" id="2.40.420.20">
    <property type="match status" value="1"/>
</dbReference>
<keyword evidence="11" id="KW-1185">Reference proteome</keyword>
<dbReference type="InterPro" id="IPR058624">
    <property type="entry name" value="MdtA-like_HH"/>
</dbReference>
<keyword evidence="4" id="KW-0175">Coiled coil</keyword>
<evidence type="ECO:0000256" key="4">
    <source>
        <dbReference type="SAM" id="Coils"/>
    </source>
</evidence>
<feature type="domain" description="YknX-like beta-barrel" evidence="9">
    <location>
        <begin position="222"/>
        <end position="284"/>
    </location>
</feature>
<protein>
    <submittedName>
        <fullName evidence="10">Efflux transporter periplasmic adaptor subunit</fullName>
    </submittedName>
</protein>
<evidence type="ECO:0000259" key="7">
    <source>
        <dbReference type="Pfam" id="PF25917"/>
    </source>
</evidence>
<dbReference type="OrthoDB" id="9809068at2"/>
<dbReference type="GO" id="GO:0015562">
    <property type="term" value="F:efflux transmembrane transporter activity"/>
    <property type="evidence" value="ECO:0007669"/>
    <property type="project" value="InterPro"/>
</dbReference>
<dbReference type="RefSeq" id="WP_085767099.1">
    <property type="nucleotide sequence ID" value="NZ_CP019344.1"/>
</dbReference>
<feature type="region of interest" description="Disordered" evidence="5">
    <location>
        <begin position="403"/>
        <end position="428"/>
    </location>
</feature>